<dbReference type="AlphaFoldDB" id="A0A9D4N7M3"/>
<keyword evidence="3" id="KW-1185">Reference proteome</keyword>
<evidence type="ECO:0000313" key="3">
    <source>
        <dbReference type="Proteomes" id="UP000828390"/>
    </source>
</evidence>
<gene>
    <name evidence="2" type="ORF">DPMN_015366</name>
</gene>
<proteinExistence type="predicted"/>
<evidence type="ECO:0000256" key="1">
    <source>
        <dbReference type="SAM" id="MobiDB-lite"/>
    </source>
</evidence>
<feature type="compositionally biased region" description="Acidic residues" evidence="1">
    <location>
        <begin position="54"/>
        <end position="65"/>
    </location>
</feature>
<sequence length="139" mass="16307">MRRTRRETSPTKMMRMDDETDTHDAPRLPTVGSKSRHTETPKTSKTSRSRATADDSEYDSEDYDDEVDEEYLPFQLPQIGYPDTPSLPPSSQSFRSRFDIDHISHLQYQIFDFICLLENCFNTFNNITYTYSLYIVLDL</sequence>
<organism evidence="2 3">
    <name type="scientific">Dreissena polymorpha</name>
    <name type="common">Zebra mussel</name>
    <name type="synonym">Mytilus polymorpha</name>
    <dbReference type="NCBI Taxonomy" id="45954"/>
    <lineage>
        <taxon>Eukaryota</taxon>
        <taxon>Metazoa</taxon>
        <taxon>Spiralia</taxon>
        <taxon>Lophotrochozoa</taxon>
        <taxon>Mollusca</taxon>
        <taxon>Bivalvia</taxon>
        <taxon>Autobranchia</taxon>
        <taxon>Heteroconchia</taxon>
        <taxon>Euheterodonta</taxon>
        <taxon>Imparidentia</taxon>
        <taxon>Neoheterodontei</taxon>
        <taxon>Myida</taxon>
        <taxon>Dreissenoidea</taxon>
        <taxon>Dreissenidae</taxon>
        <taxon>Dreissena</taxon>
    </lineage>
</organism>
<accession>A0A9D4N7M3</accession>
<reference evidence="2" key="1">
    <citation type="journal article" date="2019" name="bioRxiv">
        <title>The Genome of the Zebra Mussel, Dreissena polymorpha: A Resource for Invasive Species Research.</title>
        <authorList>
            <person name="McCartney M.A."/>
            <person name="Auch B."/>
            <person name="Kono T."/>
            <person name="Mallez S."/>
            <person name="Zhang Y."/>
            <person name="Obille A."/>
            <person name="Becker A."/>
            <person name="Abrahante J.E."/>
            <person name="Garbe J."/>
            <person name="Badalamenti J.P."/>
            <person name="Herman A."/>
            <person name="Mangelson H."/>
            <person name="Liachko I."/>
            <person name="Sullivan S."/>
            <person name="Sone E.D."/>
            <person name="Koren S."/>
            <person name="Silverstein K.A.T."/>
            <person name="Beckman K.B."/>
            <person name="Gohl D.M."/>
        </authorList>
    </citation>
    <scope>NUCLEOTIDE SEQUENCE</scope>
    <source>
        <strain evidence="2">Duluth1</strain>
        <tissue evidence="2">Whole animal</tissue>
    </source>
</reference>
<comment type="caution">
    <text evidence="2">The sequence shown here is derived from an EMBL/GenBank/DDBJ whole genome shotgun (WGS) entry which is preliminary data.</text>
</comment>
<dbReference type="Proteomes" id="UP000828390">
    <property type="component" value="Unassembled WGS sequence"/>
</dbReference>
<protein>
    <submittedName>
        <fullName evidence="2">Uncharacterized protein</fullName>
    </submittedName>
</protein>
<feature type="region of interest" description="Disordered" evidence="1">
    <location>
        <begin position="1"/>
        <end position="65"/>
    </location>
</feature>
<name>A0A9D4N7M3_DREPO</name>
<evidence type="ECO:0000313" key="2">
    <source>
        <dbReference type="EMBL" id="KAH3891273.1"/>
    </source>
</evidence>
<dbReference type="EMBL" id="JAIWYP010000001">
    <property type="protein sequence ID" value="KAH3891273.1"/>
    <property type="molecule type" value="Genomic_DNA"/>
</dbReference>
<feature type="compositionally biased region" description="Basic and acidic residues" evidence="1">
    <location>
        <begin position="1"/>
        <end position="26"/>
    </location>
</feature>
<reference evidence="2" key="2">
    <citation type="submission" date="2020-11" db="EMBL/GenBank/DDBJ databases">
        <authorList>
            <person name="McCartney M.A."/>
            <person name="Auch B."/>
            <person name="Kono T."/>
            <person name="Mallez S."/>
            <person name="Becker A."/>
            <person name="Gohl D.M."/>
            <person name="Silverstein K.A.T."/>
            <person name="Koren S."/>
            <person name="Bechman K.B."/>
            <person name="Herman A."/>
            <person name="Abrahante J.E."/>
            <person name="Garbe J."/>
        </authorList>
    </citation>
    <scope>NUCLEOTIDE SEQUENCE</scope>
    <source>
        <strain evidence="2">Duluth1</strain>
        <tissue evidence="2">Whole animal</tissue>
    </source>
</reference>